<dbReference type="InterPro" id="IPR001547">
    <property type="entry name" value="Glyco_hydro_5"/>
</dbReference>
<evidence type="ECO:0000256" key="1">
    <source>
        <dbReference type="ARBA" id="ARBA00001678"/>
    </source>
</evidence>
<dbReference type="Proteomes" id="UP001610100">
    <property type="component" value="Unassembled WGS sequence"/>
</dbReference>
<evidence type="ECO:0000256" key="3">
    <source>
        <dbReference type="ARBA" id="ARBA00022801"/>
    </source>
</evidence>
<dbReference type="Gene3D" id="3.20.20.80">
    <property type="entry name" value="Glycosidases"/>
    <property type="match status" value="1"/>
</dbReference>
<keyword evidence="3" id="KW-0378">Hydrolase</keyword>
<evidence type="ECO:0000259" key="5">
    <source>
        <dbReference type="Pfam" id="PF26410"/>
    </source>
</evidence>
<dbReference type="InterPro" id="IPR045053">
    <property type="entry name" value="MAN-like"/>
</dbReference>
<dbReference type="RefSeq" id="WP_344741672.1">
    <property type="nucleotide sequence ID" value="NZ_BAABAY010000006.1"/>
</dbReference>
<dbReference type="PANTHER" id="PTHR31451:SF40">
    <property type="entry name" value="GLYCOSIDE HYDROLASE FAMILY 5 DOMAIN-CONTAINING PROTEIN"/>
    <property type="match status" value="1"/>
</dbReference>
<comment type="catalytic activity">
    <reaction evidence="1">
        <text>Random hydrolysis of (1-&gt;4)-beta-D-mannosidic linkages in mannans, galactomannans and glucomannans.</text>
        <dbReference type="EC" id="3.2.1.78"/>
    </reaction>
</comment>
<reference evidence="6 7" key="1">
    <citation type="submission" date="2024-02" db="EMBL/GenBank/DDBJ databases">
        <title>A Gaetbulibacter species isolated from tidal flats and genomic insights of their niches.</title>
        <authorList>
            <person name="Ye Y."/>
        </authorList>
    </citation>
    <scope>NUCLEOTIDE SEQUENCE [LARGE SCALE GENOMIC DNA]</scope>
    <source>
        <strain evidence="6 7">KYW382</strain>
    </source>
</reference>
<dbReference type="EC" id="3.2.1.78" evidence="2"/>
<gene>
    <name evidence="6" type="ORF">V8G58_12935</name>
</gene>
<dbReference type="Pfam" id="PF26410">
    <property type="entry name" value="GH5_mannosidase"/>
    <property type="match status" value="1"/>
</dbReference>
<evidence type="ECO:0000313" key="6">
    <source>
        <dbReference type="EMBL" id="MFH6772841.1"/>
    </source>
</evidence>
<accession>A0ABW7N192</accession>
<keyword evidence="4" id="KW-0326">Glycosidase</keyword>
<proteinExistence type="predicted"/>
<dbReference type="PANTHER" id="PTHR31451">
    <property type="match status" value="1"/>
</dbReference>
<dbReference type="InterPro" id="IPR017853">
    <property type="entry name" value="GH"/>
</dbReference>
<comment type="caution">
    <text evidence="6">The sequence shown here is derived from an EMBL/GenBank/DDBJ whole genome shotgun (WGS) entry which is preliminary data.</text>
</comment>
<dbReference type="EMBL" id="JBAWKB010000004">
    <property type="protein sequence ID" value="MFH6772841.1"/>
    <property type="molecule type" value="Genomic_DNA"/>
</dbReference>
<evidence type="ECO:0000256" key="4">
    <source>
        <dbReference type="ARBA" id="ARBA00023295"/>
    </source>
</evidence>
<feature type="domain" description="Glycoside hydrolase family 5" evidence="5">
    <location>
        <begin position="6"/>
        <end position="409"/>
    </location>
</feature>
<dbReference type="SUPFAM" id="SSF51445">
    <property type="entry name" value="(Trans)glycosidases"/>
    <property type="match status" value="1"/>
</dbReference>
<organism evidence="6 7">
    <name type="scientific">Gaetbulibacter aestuarii</name>
    <dbReference type="NCBI Taxonomy" id="1502358"/>
    <lineage>
        <taxon>Bacteria</taxon>
        <taxon>Pseudomonadati</taxon>
        <taxon>Bacteroidota</taxon>
        <taxon>Flavobacteriia</taxon>
        <taxon>Flavobacteriales</taxon>
        <taxon>Flavobacteriaceae</taxon>
        <taxon>Gaetbulibacter</taxon>
    </lineage>
</organism>
<sequence length="409" mass="47660">MKIPLISVKDSRILKGNTPYYFIGTNYWYGPLIGAKKSGDRERLIRELDLMKSIGIDNLRILVGADGDGGDFQISPVLQPEQGIYNKDLLDGLDFLLAQMRKRNMYAVLFLTNNWNWSGGMAQYLEWNGYGPIPKPLTEEYNWDDFQNYTKQFQSCEPCKTAFYKHVKFIMGRKNRYTKIKYRKDNTIMSWQVANEPRVMMSPDHEKSYAEWLNETVKLIDSLDPVHLISTGAEGKAGFLQDMDMYKRLHSNPKIDYLTMHIWPKNWGWYDKNNESETLPPSFKKTFEYMDEHINVAESLRKPIIMSEFGLPRDKENLFKNTSVKNRDAYFNAIFNYLLNQKQPNGILQGLNFWGFAGYGDRISKNGKWKKGDDFIADPPEEPQGLNSVFASDSITLELIRNYNRKLMK</sequence>
<keyword evidence="7" id="KW-1185">Reference proteome</keyword>
<evidence type="ECO:0000313" key="7">
    <source>
        <dbReference type="Proteomes" id="UP001610100"/>
    </source>
</evidence>
<name>A0ABW7N192_9FLAO</name>
<protein>
    <recommendedName>
        <fullName evidence="2">mannan endo-1,4-beta-mannosidase</fullName>
        <ecNumber evidence="2">3.2.1.78</ecNumber>
    </recommendedName>
</protein>
<evidence type="ECO:0000256" key="2">
    <source>
        <dbReference type="ARBA" id="ARBA00012706"/>
    </source>
</evidence>